<keyword evidence="2" id="KW-0548">Nucleotidyltransferase</keyword>
<dbReference type="FunFam" id="3.90.550.10:FF:000003">
    <property type="entry name" value="2-C-methyl-D-erythritol 4-phosphate cytidylyltransferase"/>
    <property type="match status" value="1"/>
</dbReference>
<gene>
    <name evidence="3" type="ORF">AMJ52_02845</name>
</gene>
<dbReference type="GO" id="GO:0008299">
    <property type="term" value="P:isoprenoid biosynthetic process"/>
    <property type="evidence" value="ECO:0007669"/>
    <property type="project" value="InterPro"/>
</dbReference>
<accession>A0A0S7YGC6</accession>
<evidence type="ECO:0000256" key="2">
    <source>
        <dbReference type="ARBA" id="ARBA00022695"/>
    </source>
</evidence>
<dbReference type="InterPro" id="IPR034683">
    <property type="entry name" value="IspD/TarI"/>
</dbReference>
<dbReference type="InterPro" id="IPR001228">
    <property type="entry name" value="IspD"/>
</dbReference>
<dbReference type="Gene3D" id="3.90.550.10">
    <property type="entry name" value="Spore Coat Polysaccharide Biosynthesis Protein SpsA, Chain A"/>
    <property type="match status" value="1"/>
</dbReference>
<sequence>MANYAVIVAAGRSTRFGQTKQFYPFKGRPLILYALDPFETNAHINDIIVVVPRQRITYTRYLIKKWGYKKIRHIVAGGTRRQDSVLCGLNTLKRQSGIVAIHDGCRPIGVSNLISRGIKLCYKYQAVIFGILVHDTIKRVKKYRVQNTVSRSNLYLIQTPQFFSINLIKRAYAQADLSIDYTDEAAILESLGWPVYCFTGNRFNIKITEVSDLRTINTLLP</sequence>
<evidence type="ECO:0000256" key="1">
    <source>
        <dbReference type="ARBA" id="ARBA00022679"/>
    </source>
</evidence>
<dbReference type="Proteomes" id="UP000051012">
    <property type="component" value="Unassembled WGS sequence"/>
</dbReference>
<protein>
    <recommendedName>
        <fullName evidence="5">2-C-methyl-D-erythritol 4-phosphate cytidylyltransferase</fullName>
    </recommendedName>
</protein>
<dbReference type="SUPFAM" id="SSF53448">
    <property type="entry name" value="Nucleotide-diphospho-sugar transferases"/>
    <property type="match status" value="1"/>
</dbReference>
<evidence type="ECO:0008006" key="5">
    <source>
        <dbReference type="Google" id="ProtNLM"/>
    </source>
</evidence>
<dbReference type="CDD" id="cd02516">
    <property type="entry name" value="CDP-ME_synthetase"/>
    <property type="match status" value="1"/>
</dbReference>
<keyword evidence="1" id="KW-0808">Transferase</keyword>
<dbReference type="InterPro" id="IPR029044">
    <property type="entry name" value="Nucleotide-diphossugar_trans"/>
</dbReference>
<dbReference type="EMBL" id="LJNI01000025">
    <property type="protein sequence ID" value="KPJ73847.1"/>
    <property type="molecule type" value="Genomic_DNA"/>
</dbReference>
<dbReference type="GO" id="GO:0050518">
    <property type="term" value="F:2-C-methyl-D-erythritol 4-phosphate cytidylyltransferase activity"/>
    <property type="evidence" value="ECO:0007669"/>
    <property type="project" value="InterPro"/>
</dbReference>
<name>A0A0S7YGC6_UNCT6</name>
<dbReference type="InterPro" id="IPR050088">
    <property type="entry name" value="IspD/TarI_cytidylyltransf_bact"/>
</dbReference>
<dbReference type="AlphaFoldDB" id="A0A0S7YGC6"/>
<dbReference type="PANTHER" id="PTHR32125">
    <property type="entry name" value="2-C-METHYL-D-ERYTHRITOL 4-PHOSPHATE CYTIDYLYLTRANSFERASE, CHLOROPLASTIC"/>
    <property type="match status" value="1"/>
</dbReference>
<comment type="caution">
    <text evidence="3">The sequence shown here is derived from an EMBL/GenBank/DDBJ whole genome shotgun (WGS) entry which is preliminary data.</text>
</comment>
<dbReference type="PANTHER" id="PTHR32125:SF4">
    <property type="entry name" value="2-C-METHYL-D-ERYTHRITOL 4-PHOSPHATE CYTIDYLYLTRANSFERASE, CHLOROPLASTIC"/>
    <property type="match status" value="1"/>
</dbReference>
<reference evidence="3 4" key="1">
    <citation type="journal article" date="2015" name="Microbiome">
        <title>Genomic resolution of linkages in carbon, nitrogen, and sulfur cycling among widespread estuary sediment bacteria.</title>
        <authorList>
            <person name="Baker B.J."/>
            <person name="Lazar C.S."/>
            <person name="Teske A.P."/>
            <person name="Dick G.J."/>
        </authorList>
    </citation>
    <scope>NUCLEOTIDE SEQUENCE [LARGE SCALE GENOMIC DNA]</scope>
    <source>
        <strain evidence="3">DG_78</strain>
    </source>
</reference>
<dbReference type="Pfam" id="PF01128">
    <property type="entry name" value="IspD"/>
    <property type="match status" value="1"/>
</dbReference>
<organism evidence="3 4">
    <name type="scientific">candidate division TA06 bacterium DG_78</name>
    <dbReference type="NCBI Taxonomy" id="1703772"/>
    <lineage>
        <taxon>Bacteria</taxon>
        <taxon>Bacteria division TA06</taxon>
    </lineage>
</organism>
<evidence type="ECO:0000313" key="3">
    <source>
        <dbReference type="EMBL" id="KPJ73847.1"/>
    </source>
</evidence>
<evidence type="ECO:0000313" key="4">
    <source>
        <dbReference type="Proteomes" id="UP000051012"/>
    </source>
</evidence>
<proteinExistence type="predicted"/>
<dbReference type="NCBIfam" id="TIGR00453">
    <property type="entry name" value="ispD"/>
    <property type="match status" value="1"/>
</dbReference>